<sequence>MASFVNLRSAMKIGVSVLL</sequence>
<protein>
    <submittedName>
        <fullName evidence="1">Uncharacterized protein</fullName>
    </submittedName>
</protein>
<evidence type="ECO:0000313" key="1">
    <source>
        <dbReference type="EMBL" id="CDW41206.1"/>
    </source>
</evidence>
<reference evidence="1" key="1">
    <citation type="submission" date="2014-05" db="EMBL/GenBank/DDBJ databases">
        <authorList>
            <person name="Chronopoulou M."/>
        </authorList>
    </citation>
    <scope>NUCLEOTIDE SEQUENCE</scope>
    <source>
        <tissue evidence="1">Whole organism</tissue>
    </source>
</reference>
<accession>A0A0K2UU12</accession>
<dbReference type="EMBL" id="HACA01023845">
    <property type="protein sequence ID" value="CDW41206.1"/>
    <property type="molecule type" value="Transcribed_RNA"/>
</dbReference>
<name>A0A0K2UU12_LEPSM</name>
<dbReference type="AlphaFoldDB" id="A0A0K2UU12"/>
<proteinExistence type="predicted"/>
<organism evidence="1">
    <name type="scientific">Lepeophtheirus salmonis</name>
    <name type="common">Salmon louse</name>
    <name type="synonym">Caligus salmonis</name>
    <dbReference type="NCBI Taxonomy" id="72036"/>
    <lineage>
        <taxon>Eukaryota</taxon>
        <taxon>Metazoa</taxon>
        <taxon>Ecdysozoa</taxon>
        <taxon>Arthropoda</taxon>
        <taxon>Crustacea</taxon>
        <taxon>Multicrustacea</taxon>
        <taxon>Hexanauplia</taxon>
        <taxon>Copepoda</taxon>
        <taxon>Siphonostomatoida</taxon>
        <taxon>Caligidae</taxon>
        <taxon>Lepeophtheirus</taxon>
    </lineage>
</organism>